<dbReference type="InterPro" id="IPR015425">
    <property type="entry name" value="FH2_Formin"/>
</dbReference>
<keyword evidence="4" id="KW-1133">Transmembrane helix</keyword>
<gene>
    <name evidence="6" type="ORF">R1sor_000515</name>
</gene>
<keyword evidence="7" id="KW-1185">Reference proteome</keyword>
<feature type="region of interest" description="Disordered" evidence="3">
    <location>
        <begin position="249"/>
        <end position="415"/>
    </location>
</feature>
<dbReference type="EMBL" id="JBJQOH010000006">
    <property type="protein sequence ID" value="KAL3682493.1"/>
    <property type="molecule type" value="Genomic_DNA"/>
</dbReference>
<evidence type="ECO:0000256" key="4">
    <source>
        <dbReference type="SAM" id="Phobius"/>
    </source>
</evidence>
<comment type="similarity">
    <text evidence="1">Belongs to the formin-like family. Class-I subfamily.</text>
</comment>
<dbReference type="PANTHER" id="PTHR23213">
    <property type="entry name" value="FORMIN-RELATED"/>
    <property type="match status" value="1"/>
</dbReference>
<feature type="compositionally biased region" description="Low complexity" evidence="3">
    <location>
        <begin position="673"/>
        <end position="693"/>
    </location>
</feature>
<feature type="transmembrane region" description="Helical" evidence="4">
    <location>
        <begin position="139"/>
        <end position="165"/>
    </location>
</feature>
<evidence type="ECO:0000313" key="6">
    <source>
        <dbReference type="EMBL" id="KAL3682493.1"/>
    </source>
</evidence>
<keyword evidence="4" id="KW-0812">Transmembrane</keyword>
<feature type="compositionally biased region" description="Pro residues" evidence="3">
    <location>
        <begin position="370"/>
        <end position="384"/>
    </location>
</feature>
<dbReference type="Proteomes" id="UP001633002">
    <property type="component" value="Unassembled WGS sequence"/>
</dbReference>
<feature type="region of interest" description="Disordered" evidence="3">
    <location>
        <begin position="102"/>
        <end position="130"/>
    </location>
</feature>
<sequence length="896" mass="96229">MVGYSSIKAVHRPFFPRPALMTTTFAALLFIYFLAVCTSQYRCFTEGNDPAYGNALNMEGGNANGFRRRQMLEKSFSSPSLGGSYLVDSENFPRQEAGYRNVPTSHRKAPTSAPAPSPAPTSFPGGTLTPSSGPEYSSAILAVAITVPVTAGLTALLALCCFLVYRQRSTSANCSSDGGSGRLKHKDDRPLLNSWLSKWSDSKKESAVFSVDASPSGGDGRKLEYLHSSSSHYALPYAEKNEMENAFFRPDKSSPVDNDSSRFGTFTVTNGPGSTHDIIFDGQTASPLRPVQLPSAMPSSSGVSPALAATTSPSERTPQVITQSTPGKGGPPPPPVPAKSGGPPPPPPLPPKSGGGPAAPLPIVTDSKPGGPPPTPPGLPPLRIPQPGGLKPPTSKPTSQPSTSSQEAEAGNVDVKLKPLHWEKVKPNAEHTTVWDNLLDGSFQLDSLSVESLFQYLPPAQAKNQGDKKTPLKEGPITILDPKKAHVMAIQLRGLGITADEVCEALLEGDEEDLTSDVLEAMVKMEPVGDELRKLREFSGDRSKLGPAERFLLAVLDVPSSFQRIKTMLFRSTFRDDLLQVEEAITVLEMGCKELKGSRAFSKLLEAVLKTGNRLNMGTNRGGAQAFKLDALLGLKDVKGTDSKTSLLHYVIQEIIRKEGERAARAVNEDSNTGSSPASPSSAASTPSGYTPTGALYPGQSFPRDAKQVELTSKHLGIQVVMGLSTELSNVKRAAGLDIDALLSSMNKLSSGLKACKASLRKYFQSTEDGFLALGGDDGQENIELSNDVFNDSMMSFVRRAESDINRVEQDLNAVLESVKGVSIYFYGEVKKNEPFLKVFQVVGDFLVVLDKVVKDVVETERHRDSKPALNFALLFQAEQEEPLLMNAVLRVIIRA</sequence>
<feature type="compositionally biased region" description="Polar residues" evidence="3">
    <location>
        <begin position="255"/>
        <end position="273"/>
    </location>
</feature>
<evidence type="ECO:0000256" key="3">
    <source>
        <dbReference type="SAM" id="MobiDB-lite"/>
    </source>
</evidence>
<feature type="domain" description="FH2" evidence="5">
    <location>
        <begin position="407"/>
        <end position="876"/>
    </location>
</feature>
<feature type="region of interest" description="Disordered" evidence="3">
    <location>
        <begin position="663"/>
        <end position="701"/>
    </location>
</feature>
<dbReference type="InterPro" id="IPR042201">
    <property type="entry name" value="FH2_Formin_sf"/>
</dbReference>
<feature type="compositionally biased region" description="Pro residues" evidence="3">
    <location>
        <begin position="329"/>
        <end position="351"/>
    </location>
</feature>
<proteinExistence type="inferred from homology"/>
<accession>A0ABD3GU53</accession>
<dbReference type="Gene3D" id="1.20.58.2220">
    <property type="entry name" value="Formin, FH2 domain"/>
    <property type="match status" value="1"/>
</dbReference>
<feature type="compositionally biased region" description="Polar residues" evidence="3">
    <location>
        <begin position="297"/>
        <end position="325"/>
    </location>
</feature>
<dbReference type="PANTHER" id="PTHR23213:SF368">
    <property type="entry name" value="HISTONE H3-K79 METHYLTRANSFERASE"/>
    <property type="match status" value="1"/>
</dbReference>
<name>A0ABD3GU53_9MARC</name>
<reference evidence="6 7" key="1">
    <citation type="submission" date="2024-09" db="EMBL/GenBank/DDBJ databases">
        <title>Chromosome-scale assembly of Riccia sorocarpa.</title>
        <authorList>
            <person name="Paukszto L."/>
        </authorList>
    </citation>
    <scope>NUCLEOTIDE SEQUENCE [LARGE SCALE GENOMIC DNA]</scope>
    <source>
        <strain evidence="6">LP-2024</strain>
        <tissue evidence="6">Aerial parts of the thallus</tissue>
    </source>
</reference>
<feature type="transmembrane region" description="Helical" evidence="4">
    <location>
        <begin position="20"/>
        <end position="37"/>
    </location>
</feature>
<protein>
    <recommendedName>
        <fullName evidence="2">Formin-like protein</fullName>
    </recommendedName>
</protein>
<evidence type="ECO:0000256" key="1">
    <source>
        <dbReference type="ARBA" id="ARBA00025793"/>
    </source>
</evidence>
<feature type="compositionally biased region" description="Low complexity" evidence="3">
    <location>
        <begin position="385"/>
        <end position="406"/>
    </location>
</feature>
<dbReference type="SUPFAM" id="SSF101447">
    <property type="entry name" value="Formin homology 2 domain (FH2 domain)"/>
    <property type="match status" value="1"/>
</dbReference>
<dbReference type="PROSITE" id="PS51444">
    <property type="entry name" value="FH2"/>
    <property type="match status" value="1"/>
</dbReference>
<evidence type="ECO:0000256" key="2">
    <source>
        <dbReference type="RuleBase" id="RU361260"/>
    </source>
</evidence>
<comment type="caution">
    <text evidence="6">The sequence shown here is derived from an EMBL/GenBank/DDBJ whole genome shotgun (WGS) entry which is preliminary data.</text>
</comment>
<evidence type="ECO:0000313" key="7">
    <source>
        <dbReference type="Proteomes" id="UP001633002"/>
    </source>
</evidence>
<dbReference type="Pfam" id="PF02181">
    <property type="entry name" value="FH2"/>
    <property type="match status" value="1"/>
</dbReference>
<dbReference type="AlphaFoldDB" id="A0ABD3GU53"/>
<organism evidence="6 7">
    <name type="scientific">Riccia sorocarpa</name>
    <dbReference type="NCBI Taxonomy" id="122646"/>
    <lineage>
        <taxon>Eukaryota</taxon>
        <taxon>Viridiplantae</taxon>
        <taxon>Streptophyta</taxon>
        <taxon>Embryophyta</taxon>
        <taxon>Marchantiophyta</taxon>
        <taxon>Marchantiopsida</taxon>
        <taxon>Marchantiidae</taxon>
        <taxon>Marchantiales</taxon>
        <taxon>Ricciaceae</taxon>
        <taxon>Riccia</taxon>
    </lineage>
</organism>
<keyword evidence="4" id="KW-0472">Membrane</keyword>
<evidence type="ECO:0000259" key="5">
    <source>
        <dbReference type="PROSITE" id="PS51444"/>
    </source>
</evidence>
<dbReference type="InterPro" id="IPR027643">
    <property type="entry name" value="Formin-like_plant"/>
</dbReference>
<dbReference type="SMART" id="SM00498">
    <property type="entry name" value="FH2"/>
    <property type="match status" value="1"/>
</dbReference>